<evidence type="ECO:0000259" key="2">
    <source>
        <dbReference type="Pfam" id="PF23658"/>
    </source>
</evidence>
<protein>
    <recommendedName>
        <fullName evidence="2">CPAF-like PDZ domain-containing protein</fullName>
    </recommendedName>
</protein>
<dbReference type="InterPro" id="IPR052766">
    <property type="entry name" value="S41A_metabolite_peptidase"/>
</dbReference>
<evidence type="ECO:0000313" key="4">
    <source>
        <dbReference type="Proteomes" id="UP000297814"/>
    </source>
</evidence>
<proteinExistence type="predicted"/>
<reference evidence="3 4" key="1">
    <citation type="submission" date="2017-12" db="EMBL/GenBank/DDBJ databases">
        <title>Comparative genomics of Botrytis spp.</title>
        <authorList>
            <person name="Valero-Jimenez C.A."/>
            <person name="Tapia P."/>
            <person name="Veloso J."/>
            <person name="Silva-Moreno E."/>
            <person name="Staats M."/>
            <person name="Valdes J.H."/>
            <person name="Van Kan J.A.L."/>
        </authorList>
    </citation>
    <scope>NUCLEOTIDE SEQUENCE [LARGE SCALE GENOMIC DNA]</scope>
    <source>
        <strain evidence="3 4">Bh0001</strain>
    </source>
</reference>
<dbReference type="InterPro" id="IPR056186">
    <property type="entry name" value="PDZ_CPAF-rel"/>
</dbReference>
<evidence type="ECO:0000313" key="3">
    <source>
        <dbReference type="EMBL" id="TGO32660.1"/>
    </source>
</evidence>
<dbReference type="EMBL" id="PQXK01000298">
    <property type="protein sequence ID" value="TGO32660.1"/>
    <property type="molecule type" value="Genomic_DNA"/>
</dbReference>
<dbReference type="Proteomes" id="UP000297814">
    <property type="component" value="Unassembled WGS sequence"/>
</dbReference>
<dbReference type="PANTHER" id="PTHR37049">
    <property type="entry name" value="PEPTIDASE S41 FAMILY PROTEIN"/>
    <property type="match status" value="1"/>
</dbReference>
<evidence type="ECO:0000256" key="1">
    <source>
        <dbReference type="SAM" id="MobiDB-lite"/>
    </source>
</evidence>
<dbReference type="AlphaFoldDB" id="A0A4Z1GB40"/>
<feature type="domain" description="CPAF-like PDZ" evidence="2">
    <location>
        <begin position="153"/>
        <end position="245"/>
    </location>
</feature>
<comment type="caution">
    <text evidence="3">The sequence shown here is derived from an EMBL/GenBank/DDBJ whole genome shotgun (WGS) entry which is preliminary data.</text>
</comment>
<organism evidence="3 4">
    <name type="scientific">Botrytis hyacinthi</name>
    <dbReference type="NCBI Taxonomy" id="278943"/>
    <lineage>
        <taxon>Eukaryota</taxon>
        <taxon>Fungi</taxon>
        <taxon>Dikarya</taxon>
        <taxon>Ascomycota</taxon>
        <taxon>Pezizomycotina</taxon>
        <taxon>Leotiomycetes</taxon>
        <taxon>Helotiales</taxon>
        <taxon>Sclerotiniaceae</taxon>
        <taxon>Botrytis</taxon>
    </lineage>
</organism>
<feature type="region of interest" description="Disordered" evidence="1">
    <location>
        <begin position="38"/>
        <end position="65"/>
    </location>
</feature>
<gene>
    <name evidence="3" type="ORF">BHYA_0298g00080</name>
</gene>
<sequence>MNLNIYIKVIFQAIRFIASLFTAACILAIGDAASKTSAASPGQTAQRTHKQSSSPTASTKLAPTDFTNTSSGACASVPVMIRPSPGEPTVAASIALECLQSVPLNFNRSISFIEFIEPYLQFQITLAYLKSPPQGWLFSGVDVLVDLDRTTKAKNATFTPSAIVKINGQDANIFLQKTGQSLSDFNDPDATYNQLFSLRPLMSQAVVMYLMFVKCWGSHPTSTTIHSKHGTTKSVQNVAEAPISFDGIDSGQTLFDALNPLSSTTNDSAVASATSSVLITTTTSLVGYPTPVVIHRDDYISGYSCPTAASLFSLCKVLSIPQKQTPTLHFFNRKS</sequence>
<dbReference type="PANTHER" id="PTHR37049:SF4">
    <property type="entry name" value="RHODANESE DOMAIN-CONTAINING PROTEIN"/>
    <property type="match status" value="1"/>
</dbReference>
<keyword evidence="4" id="KW-1185">Reference proteome</keyword>
<dbReference type="Pfam" id="PF23658">
    <property type="entry name" value="PDZ_CPAF_rel"/>
    <property type="match status" value="1"/>
</dbReference>
<name>A0A4Z1GB40_9HELO</name>
<accession>A0A4Z1GB40</accession>